<dbReference type="Proteomes" id="UP000635606">
    <property type="component" value="Unassembled WGS sequence"/>
</dbReference>
<proteinExistence type="predicted"/>
<dbReference type="GO" id="GO:0046475">
    <property type="term" value="P:glycerophospholipid catabolic process"/>
    <property type="evidence" value="ECO:0007669"/>
    <property type="project" value="TreeGrafter"/>
</dbReference>
<name>A0A8J3ZW43_9ACTN</name>
<reference evidence="2" key="1">
    <citation type="submission" date="2021-01" db="EMBL/GenBank/DDBJ databases">
        <title>Whole genome shotgun sequence of Virgisporangium ochraceum NBRC 16418.</title>
        <authorList>
            <person name="Komaki H."/>
            <person name="Tamura T."/>
        </authorList>
    </citation>
    <scope>NUCLEOTIDE SEQUENCE</scope>
    <source>
        <strain evidence="2">NBRC 16418</strain>
    </source>
</reference>
<dbReference type="EMBL" id="BOPH01000043">
    <property type="protein sequence ID" value="GIJ68511.1"/>
    <property type="molecule type" value="Genomic_DNA"/>
</dbReference>
<protein>
    <recommendedName>
        <fullName evidence="4">PNPLA domain-containing protein</fullName>
    </recommendedName>
</protein>
<dbReference type="RefSeq" id="WP_203928458.1">
    <property type="nucleotide sequence ID" value="NZ_BOPH01000043.1"/>
</dbReference>
<dbReference type="PANTHER" id="PTHR10728:SF40">
    <property type="entry name" value="PATATIN FAMILY PROTEIN"/>
    <property type="match status" value="1"/>
</dbReference>
<dbReference type="GO" id="GO:0004623">
    <property type="term" value="F:phospholipase A2 activity"/>
    <property type="evidence" value="ECO:0007669"/>
    <property type="project" value="TreeGrafter"/>
</dbReference>
<dbReference type="InterPro" id="IPR016035">
    <property type="entry name" value="Acyl_Trfase/lysoPLipase"/>
</dbReference>
<evidence type="ECO:0008006" key="4">
    <source>
        <dbReference type="Google" id="ProtNLM"/>
    </source>
</evidence>
<keyword evidence="3" id="KW-1185">Reference proteome</keyword>
<keyword evidence="1" id="KW-0472">Membrane</keyword>
<evidence type="ECO:0000313" key="3">
    <source>
        <dbReference type="Proteomes" id="UP000635606"/>
    </source>
</evidence>
<gene>
    <name evidence="2" type="ORF">Voc01_034280</name>
</gene>
<keyword evidence="1" id="KW-1133">Transmembrane helix</keyword>
<dbReference type="Gene3D" id="3.40.1090.10">
    <property type="entry name" value="Cytosolic phospholipase A2 catalytic domain"/>
    <property type="match status" value="1"/>
</dbReference>
<feature type="transmembrane region" description="Helical" evidence="1">
    <location>
        <begin position="209"/>
        <end position="232"/>
    </location>
</feature>
<keyword evidence="1" id="KW-0812">Transmembrane</keyword>
<dbReference type="AlphaFoldDB" id="A0A8J3ZW43"/>
<sequence length="661" mass="70341">MTFPYLDEGPEGDRIGLALSGGGVRAACLGLGALQAAEEEGILRETRFVSAVSGGSYIAAAFLASRAGADDRGAWSRGSPEEEHLRRNLRYLADGLGDLLSGLATYLRGLALNLLPPVAAIVVAATVAGLLLDTLGLLRATADGVAGPYGTQRRAAVALLLVAAFALGAAGRRRRPLRWAARACALAGAVGLVPDLLAVTTWVETGLATWVTTAAQLAVAVVLVLSTLALVVRTQWAVVGTWARRGVRTAVRTLFTASCVLAALSLFGLVTVWAAGGAGTALLAGAVAGVVLVACMAFVDANASSLHGMYADRLARAYVTRSDRDGAGHRLDTYRMTDLLAPGVPQLVICAAVNLCERESAFGEGCASFSFSPTQVGSPALGYEPTGPFLERVGQLTLAELIAASGAAVAPNMGRFTQKTSRLALAMLNLRLGLWIPNVFQIRGDREERGRSRAAGRIAWLRRRLGAPGPLAVVREALGRMSMRHRLLFISDGGHWDNSGIVELLRRRCTVVFALDASIDSARLSNTLRMMSLARQELGVEFDADAELLTSEEPVKRIRYRFPDDCSRRTPPRWLVLMRTFIVDEMPTDIVALGRGAGPFPRHSTLNQFFSVRESDAYIALGRWLLRRAVRVADLRPAAGRPAEVGPPNGGYSSARIAAWS</sequence>
<dbReference type="PANTHER" id="PTHR10728">
    <property type="entry name" value="CYTOSOLIC PHOSPHOLIPASE A2"/>
    <property type="match status" value="1"/>
</dbReference>
<feature type="transmembrane region" description="Helical" evidence="1">
    <location>
        <begin position="281"/>
        <end position="299"/>
    </location>
</feature>
<dbReference type="SUPFAM" id="SSF52151">
    <property type="entry name" value="FabD/lysophospholipase-like"/>
    <property type="match status" value="1"/>
</dbReference>
<organism evidence="2 3">
    <name type="scientific">Virgisporangium ochraceum</name>
    <dbReference type="NCBI Taxonomy" id="65505"/>
    <lineage>
        <taxon>Bacteria</taxon>
        <taxon>Bacillati</taxon>
        <taxon>Actinomycetota</taxon>
        <taxon>Actinomycetes</taxon>
        <taxon>Micromonosporales</taxon>
        <taxon>Micromonosporaceae</taxon>
        <taxon>Virgisporangium</taxon>
    </lineage>
</organism>
<feature type="transmembrane region" description="Helical" evidence="1">
    <location>
        <begin position="253"/>
        <end position="275"/>
    </location>
</feature>
<feature type="transmembrane region" description="Helical" evidence="1">
    <location>
        <begin position="183"/>
        <end position="203"/>
    </location>
</feature>
<evidence type="ECO:0000313" key="2">
    <source>
        <dbReference type="EMBL" id="GIJ68511.1"/>
    </source>
</evidence>
<dbReference type="GO" id="GO:0005829">
    <property type="term" value="C:cytosol"/>
    <property type="evidence" value="ECO:0007669"/>
    <property type="project" value="TreeGrafter"/>
</dbReference>
<accession>A0A8J3ZW43</accession>
<feature type="transmembrane region" description="Helical" evidence="1">
    <location>
        <begin position="110"/>
        <end position="132"/>
    </location>
</feature>
<comment type="caution">
    <text evidence="2">The sequence shown here is derived from an EMBL/GenBank/DDBJ whole genome shotgun (WGS) entry which is preliminary data.</text>
</comment>
<evidence type="ECO:0000256" key="1">
    <source>
        <dbReference type="SAM" id="Phobius"/>
    </source>
</evidence>
<feature type="transmembrane region" description="Helical" evidence="1">
    <location>
        <begin position="152"/>
        <end position="171"/>
    </location>
</feature>